<protein>
    <submittedName>
        <fullName evidence="1">ER membrane glycoprotein subunit of the GPI transamidase complex-like protein</fullName>
    </submittedName>
</protein>
<organism evidence="1 2">
    <name type="scientific">Coemansia helicoidea</name>
    <dbReference type="NCBI Taxonomy" id="1286919"/>
    <lineage>
        <taxon>Eukaryota</taxon>
        <taxon>Fungi</taxon>
        <taxon>Fungi incertae sedis</taxon>
        <taxon>Zoopagomycota</taxon>
        <taxon>Kickxellomycotina</taxon>
        <taxon>Kickxellomycetes</taxon>
        <taxon>Kickxellales</taxon>
        <taxon>Kickxellaceae</taxon>
        <taxon>Coemansia</taxon>
    </lineage>
</organism>
<name>A0ACC1KZU1_9FUNG</name>
<dbReference type="EMBL" id="JANBUN010001330">
    <property type="protein sequence ID" value="KAJ2798581.1"/>
    <property type="molecule type" value="Genomic_DNA"/>
</dbReference>
<reference evidence="1" key="1">
    <citation type="submission" date="2022-07" db="EMBL/GenBank/DDBJ databases">
        <title>Phylogenomic reconstructions and comparative analyses of Kickxellomycotina fungi.</title>
        <authorList>
            <person name="Reynolds N.K."/>
            <person name="Stajich J.E."/>
            <person name="Barry K."/>
            <person name="Grigoriev I.V."/>
            <person name="Crous P."/>
            <person name="Smith M.E."/>
        </authorList>
    </citation>
    <scope>NUCLEOTIDE SEQUENCE</scope>
    <source>
        <strain evidence="1">BCRC 34780</strain>
    </source>
</reference>
<sequence>MSRQSADAGCGAVCSRWWGVVRWAAASRAAVLALALAGRAVIGDHDASAQLVVAEAAGSLAARAARAVALVALRWDALYFVHIAGGGYVYEQEHAFFPLLPALMRLAADTVLAPVAAAVGAPAALALAGAAVSNVCFVLAAATLYELGCRTLRDERLAHAAALLYAWAPSAMFMSAAYTESLFAWLVFTALVRVARRQHVRAALWLGAAGLCRANGVAFAGFLVWDVAVRPGALRGRAAAARAAAWAAALAAVAALGAAAFQAYGYHTLCRLAPAPRPFCGRTPPLAYGFVQDAYWDVGFLRYYAWQQLPNFALAAPMAALSAAGLAAYARHDPLRLATLGRRRSRRDRALGFLGDALLPHVYLWALLLGLAATTMHVQVVTRFFSSVPAVFWFAAHAVAAGGRAARAAVVGYFAGYGLAGAVLFGCFLPPA</sequence>
<proteinExistence type="predicted"/>
<gene>
    <name evidence="1" type="primary">GPI18</name>
    <name evidence="1" type="ORF">H4R21_003871</name>
</gene>
<accession>A0ACC1KZU1</accession>
<evidence type="ECO:0000313" key="1">
    <source>
        <dbReference type="EMBL" id="KAJ2798581.1"/>
    </source>
</evidence>
<evidence type="ECO:0000313" key="2">
    <source>
        <dbReference type="Proteomes" id="UP001140087"/>
    </source>
</evidence>
<keyword evidence="2" id="KW-1185">Reference proteome</keyword>
<comment type="caution">
    <text evidence="1">The sequence shown here is derived from an EMBL/GenBank/DDBJ whole genome shotgun (WGS) entry which is preliminary data.</text>
</comment>
<dbReference type="Proteomes" id="UP001140087">
    <property type="component" value="Unassembled WGS sequence"/>
</dbReference>